<name>A0A397FBY3_APHAT</name>
<sequence>MFGVKHTQTEMIDDEMLDTKYCTSGDWWIEYKDIVEGIADSSRRAYERFNKLEDNADFMDPTSQAYTVREIAQFILDLITGVHDLQAERNNSNGPARDSAPHVKPGDLAMCRPSRFRSEVLDPRRARLENFWSAEDIELLEQQQQEIYKAYRDDPNFKKIVDSHDHTTGFNEAWDSISRVQFNVLRRFAGGLATVFANTTSVESDFSILKWEKDEFRSCLMDITLEGIFQAKQFEQLALHKRRIDNKTTLLIILDENLKNSESQF</sequence>
<evidence type="ECO:0000313" key="2">
    <source>
        <dbReference type="Proteomes" id="UP000266196"/>
    </source>
</evidence>
<dbReference type="EMBL" id="QUTE01008202">
    <property type="protein sequence ID" value="RHZ25824.1"/>
    <property type="molecule type" value="Genomic_DNA"/>
</dbReference>
<accession>A0A397FBY3</accession>
<dbReference type="PANTHER" id="PTHR37067">
    <property type="entry name" value="PX DOMAIN-CONTAINING PROTEIN"/>
    <property type="match status" value="1"/>
</dbReference>
<reference evidence="1 2" key="1">
    <citation type="submission" date="2018-08" db="EMBL/GenBank/DDBJ databases">
        <title>Aphanomyces genome sequencing and annotation.</title>
        <authorList>
            <person name="Minardi D."/>
            <person name="Oidtmann B."/>
            <person name="Van Der Giezen M."/>
            <person name="Studholme D.J."/>
        </authorList>
    </citation>
    <scope>NUCLEOTIDE SEQUENCE [LARGE SCALE GENOMIC DNA]</scope>
    <source>
        <strain evidence="1 2">197901</strain>
    </source>
</reference>
<dbReference type="Proteomes" id="UP000266196">
    <property type="component" value="Unassembled WGS sequence"/>
</dbReference>
<protein>
    <submittedName>
        <fullName evidence="1">Uncharacterized protein</fullName>
    </submittedName>
</protein>
<dbReference type="AlphaFoldDB" id="A0A397FBY3"/>
<organism evidence="1 2">
    <name type="scientific">Aphanomyces astaci</name>
    <name type="common">Crayfish plague agent</name>
    <dbReference type="NCBI Taxonomy" id="112090"/>
    <lineage>
        <taxon>Eukaryota</taxon>
        <taxon>Sar</taxon>
        <taxon>Stramenopiles</taxon>
        <taxon>Oomycota</taxon>
        <taxon>Saprolegniomycetes</taxon>
        <taxon>Saprolegniales</taxon>
        <taxon>Verrucalvaceae</taxon>
        <taxon>Aphanomyces</taxon>
    </lineage>
</organism>
<evidence type="ECO:0000313" key="1">
    <source>
        <dbReference type="EMBL" id="RHZ25824.1"/>
    </source>
</evidence>
<proteinExistence type="predicted"/>
<dbReference type="VEuPathDB" id="FungiDB:H257_07519"/>
<gene>
    <name evidence="1" type="ORF">DYB31_009425</name>
</gene>
<comment type="caution">
    <text evidence="1">The sequence shown here is derived from an EMBL/GenBank/DDBJ whole genome shotgun (WGS) entry which is preliminary data.</text>
</comment>
<dbReference type="PANTHER" id="PTHR37067:SF3">
    <property type="entry name" value="PX DOMAIN-CONTAINING PROTEIN"/>
    <property type="match status" value="1"/>
</dbReference>